<evidence type="ECO:0000313" key="3">
    <source>
        <dbReference type="Proteomes" id="UP000012118"/>
    </source>
</evidence>
<sequence length="242" mass="27815">MTTFVEKSGRIYFDRIAYQRRFFNRFSTSYWFLNILSFGLANRTRRRSLAALQIREGGIVCDLMCGDGGNIGILRKYYRCGKIIGIDISDRMIQCARNRFGESDTIYLIENVLSSSVPSDSCDAVSCTFGLKTLPREQMSILISEVDRILKPSGTFVFAELSKPKNEIYYFLWSLYFVYFLPIVGRLFSCPFVEKKYLSNSIDHFGSIASDEQRFRFTFSKVNSFSWYGGIVTGISGHKKEI</sequence>
<dbReference type="GO" id="GO:0032259">
    <property type="term" value="P:methylation"/>
    <property type="evidence" value="ECO:0007669"/>
    <property type="project" value="UniProtKB-KW"/>
</dbReference>
<dbReference type="GO" id="GO:0008168">
    <property type="term" value="F:methyltransferase activity"/>
    <property type="evidence" value="ECO:0007669"/>
    <property type="project" value="UniProtKB-KW"/>
</dbReference>
<protein>
    <submittedName>
        <fullName evidence="2">Methyltransferase, UbiE/COQ5 family</fullName>
    </submittedName>
</protein>
<gene>
    <name evidence="2" type="ORF">LEP1GSC108_1204</name>
</gene>
<dbReference type="SUPFAM" id="SSF53335">
    <property type="entry name" value="S-adenosyl-L-methionine-dependent methyltransferases"/>
    <property type="match status" value="1"/>
</dbReference>
<dbReference type="InterPro" id="IPR029063">
    <property type="entry name" value="SAM-dependent_MTases_sf"/>
</dbReference>
<comment type="caution">
    <text evidence="2">The sequence shown here is derived from an EMBL/GenBank/DDBJ whole genome shotgun (WGS) entry which is preliminary data.</text>
</comment>
<feature type="transmembrane region" description="Helical" evidence="1">
    <location>
        <begin position="168"/>
        <end position="188"/>
    </location>
</feature>
<dbReference type="Gene3D" id="3.40.50.150">
    <property type="entry name" value="Vaccinia Virus protein VP39"/>
    <property type="match status" value="1"/>
</dbReference>
<dbReference type="EMBL" id="AHNU02000012">
    <property type="protein sequence ID" value="EMN92339.1"/>
    <property type="molecule type" value="Genomic_DNA"/>
</dbReference>
<dbReference type="Pfam" id="PF01209">
    <property type="entry name" value="Ubie_methyltran"/>
    <property type="match status" value="1"/>
</dbReference>
<keyword evidence="1" id="KW-0472">Membrane</keyword>
<keyword evidence="2" id="KW-0489">Methyltransferase</keyword>
<proteinExistence type="predicted"/>
<reference evidence="2 3" key="1">
    <citation type="submission" date="2013-01" db="EMBL/GenBank/DDBJ databases">
        <authorList>
            <person name="Harkins D.M."/>
            <person name="Durkin A.S."/>
            <person name="Brinkac L.M."/>
            <person name="Haft D.H."/>
            <person name="Selengut J.D."/>
            <person name="Sanka R."/>
            <person name="DePew J."/>
            <person name="Purushe J."/>
            <person name="Chanthongthip A."/>
            <person name="Lattana O."/>
            <person name="Phetsouvanh R."/>
            <person name="Newton P.N."/>
            <person name="Vinetz J.M."/>
            <person name="Sutton G.G."/>
            <person name="Nierman W.C."/>
            <person name="Fouts D.E."/>
        </authorList>
    </citation>
    <scope>NUCLEOTIDE SEQUENCE [LARGE SCALE GENOMIC DNA]</scope>
    <source>
        <strain evidence="2 3">UI 13098</strain>
    </source>
</reference>
<dbReference type="CDD" id="cd02440">
    <property type="entry name" value="AdoMet_MTases"/>
    <property type="match status" value="1"/>
</dbReference>
<keyword evidence="1" id="KW-1133">Transmembrane helix</keyword>
<keyword evidence="3" id="KW-1185">Reference proteome</keyword>
<name>M6QAJ9_9LEPT</name>
<keyword evidence="2" id="KW-0808">Transferase</keyword>
<dbReference type="AlphaFoldDB" id="M6QAJ9"/>
<keyword evidence="1" id="KW-0812">Transmembrane</keyword>
<evidence type="ECO:0000256" key="1">
    <source>
        <dbReference type="SAM" id="Phobius"/>
    </source>
</evidence>
<accession>M6QAJ9</accession>
<organism evidence="2 3">
    <name type="scientific">Leptospira weilii str. UI 13098</name>
    <dbReference type="NCBI Taxonomy" id="1088542"/>
    <lineage>
        <taxon>Bacteria</taxon>
        <taxon>Pseudomonadati</taxon>
        <taxon>Spirochaetota</taxon>
        <taxon>Spirochaetia</taxon>
        <taxon>Leptospirales</taxon>
        <taxon>Leptospiraceae</taxon>
        <taxon>Leptospira</taxon>
    </lineage>
</organism>
<dbReference type="Proteomes" id="UP000012118">
    <property type="component" value="Unassembled WGS sequence"/>
</dbReference>
<dbReference type="RefSeq" id="WP_004502358.1">
    <property type="nucleotide sequence ID" value="NZ_AHNU02000012.1"/>
</dbReference>
<evidence type="ECO:0000313" key="2">
    <source>
        <dbReference type="EMBL" id="EMN92339.1"/>
    </source>
</evidence>